<comment type="similarity">
    <text evidence="2">Belongs to the TamA family.</text>
</comment>
<feature type="signal peptide" evidence="11">
    <location>
        <begin position="1"/>
        <end position="24"/>
    </location>
</feature>
<organism evidence="15 16">
    <name type="scientific">Litchfieldella qijiaojingensis</name>
    <dbReference type="NCBI Taxonomy" id="980347"/>
    <lineage>
        <taxon>Bacteria</taxon>
        <taxon>Pseudomonadati</taxon>
        <taxon>Pseudomonadota</taxon>
        <taxon>Gammaproteobacteria</taxon>
        <taxon>Oceanospirillales</taxon>
        <taxon>Halomonadaceae</taxon>
        <taxon>Litchfieldella</taxon>
    </lineage>
</organism>
<dbReference type="Gene3D" id="3.10.20.310">
    <property type="entry name" value="membrane protein fhac"/>
    <property type="match status" value="3"/>
</dbReference>
<evidence type="ECO:0000313" key="15">
    <source>
        <dbReference type="EMBL" id="GGX79144.1"/>
    </source>
</evidence>
<feature type="domain" description="Bacterial surface antigen (D15)" evidence="12">
    <location>
        <begin position="325"/>
        <end position="619"/>
    </location>
</feature>
<evidence type="ECO:0000256" key="4">
    <source>
        <dbReference type="ARBA" id="ARBA00022452"/>
    </source>
</evidence>
<feature type="domain" description="TamA POTRA" evidence="14">
    <location>
        <begin position="27"/>
        <end position="97"/>
    </location>
</feature>
<evidence type="ECO:0000256" key="10">
    <source>
        <dbReference type="ARBA" id="ARBA00093548"/>
    </source>
</evidence>
<dbReference type="InterPro" id="IPR010827">
    <property type="entry name" value="BamA/TamA_POTRA"/>
</dbReference>
<dbReference type="InterPro" id="IPR039910">
    <property type="entry name" value="D15-like"/>
</dbReference>
<dbReference type="Gene3D" id="2.40.160.50">
    <property type="entry name" value="membrane protein fhac: a member of the omp85/tpsb transporter family"/>
    <property type="match status" value="1"/>
</dbReference>
<sequence length="619" mass="70468">MGHRILAPLGVAAFCLCLTPPTLALEAQVEGLEGAPADNIVNFLEGLDANLFSRSHLEGEVRRRTREALRVYGYYEPDIVVEFIGEEGEEVNLVIDPGPRVTITVMDIGVRGDAADDNAFRDAIAAFPLAEGDPLEHAPYDRLRNQLSRLALERGYFDSTFLERRMEVRPWEQSARLYLLLDSGPRYRFGEIRYSGSQIDEARLRQMLPFTPGDPYLAEQLAEYNQRLGQSNWFSSISVRPRIREEARLALPPTDVHWWDQVEYRNGGRSIEPRPDRPRIEASALTSAVVLQETRRLDVPLDIDLVPADRHQFEVGAGFATDVGPRLRFSWHQPWLNSAGHSLNHDLFLAAPDQRLTGEYIIPLEDPLRDSYRLNYGFRQRDIEDTKSLEASVELARRWQFDNGWVQSLYLRSTFEDFTQADESDQVLLLYPGISWSRTRTRNPRFPTWGDRQRLAFEYSSRLWGSDAEFLRSTLDSQWIRMLGDDIRFVGRMGLGAISTSDFDNIPPSLRFFAGGDRSVRGYSFESLAPQDEEGNLLGGQQLFTTSLEVQRRVTGNWWGAAFVDTGDAFDDWLPSDLNTGAGLGVRWISPVGPIRFDIAHPFDDEDAFRIHFAIGPEF</sequence>
<evidence type="ECO:0000256" key="2">
    <source>
        <dbReference type="ARBA" id="ARBA00010248"/>
    </source>
</evidence>
<evidence type="ECO:0000259" key="13">
    <source>
        <dbReference type="Pfam" id="PF07244"/>
    </source>
</evidence>
<protein>
    <recommendedName>
        <fullName evidence="3">Translocation and assembly module subunit TamA</fullName>
    </recommendedName>
    <alternativeName>
        <fullName evidence="9">Autotransporter assembly factor TamA</fullName>
    </alternativeName>
</protein>
<comment type="caution">
    <text evidence="15">The sequence shown here is derived from an EMBL/GenBank/DDBJ whole genome shotgun (WGS) entry which is preliminary data.</text>
</comment>
<keyword evidence="4" id="KW-1134">Transmembrane beta strand</keyword>
<evidence type="ECO:0000256" key="6">
    <source>
        <dbReference type="ARBA" id="ARBA00022729"/>
    </source>
</evidence>
<accession>A0ABQ2YCK1</accession>
<proteinExistence type="inferred from homology"/>
<dbReference type="Proteomes" id="UP000653056">
    <property type="component" value="Unassembled WGS sequence"/>
</dbReference>
<evidence type="ECO:0000256" key="7">
    <source>
        <dbReference type="ARBA" id="ARBA00023136"/>
    </source>
</evidence>
<evidence type="ECO:0000256" key="11">
    <source>
        <dbReference type="SAM" id="SignalP"/>
    </source>
</evidence>
<feature type="chain" id="PRO_5047401904" description="Translocation and assembly module subunit TamA" evidence="11">
    <location>
        <begin position="25"/>
        <end position="619"/>
    </location>
</feature>
<reference evidence="16" key="1">
    <citation type="journal article" date="2019" name="Int. J. Syst. Evol. Microbiol.">
        <title>The Global Catalogue of Microorganisms (GCM) 10K type strain sequencing project: providing services to taxonomists for standard genome sequencing and annotation.</title>
        <authorList>
            <consortium name="The Broad Institute Genomics Platform"/>
            <consortium name="The Broad Institute Genome Sequencing Center for Infectious Disease"/>
            <person name="Wu L."/>
            <person name="Ma J."/>
        </authorList>
    </citation>
    <scope>NUCLEOTIDE SEQUENCE [LARGE SCALE GENOMIC DNA]</scope>
    <source>
        <strain evidence="16">KCTC 22228</strain>
    </source>
</reference>
<dbReference type="PANTHER" id="PTHR12815">
    <property type="entry name" value="SORTING AND ASSEMBLY MACHINERY SAMM50 PROTEIN FAMILY MEMBER"/>
    <property type="match status" value="1"/>
</dbReference>
<keyword evidence="8" id="KW-0998">Cell outer membrane</keyword>
<gene>
    <name evidence="15" type="ORF">GCM10007160_03010</name>
</gene>
<evidence type="ECO:0000259" key="14">
    <source>
        <dbReference type="Pfam" id="PF17243"/>
    </source>
</evidence>
<dbReference type="InterPro" id="IPR000184">
    <property type="entry name" value="Bac_surfAg_D15"/>
</dbReference>
<dbReference type="PANTHER" id="PTHR12815:SF47">
    <property type="entry name" value="TRANSLOCATION AND ASSEMBLY MODULE SUBUNIT TAMA"/>
    <property type="match status" value="1"/>
</dbReference>
<dbReference type="RefSeq" id="WP_189465353.1">
    <property type="nucleotide sequence ID" value="NZ_BMXS01000001.1"/>
</dbReference>
<evidence type="ECO:0000256" key="8">
    <source>
        <dbReference type="ARBA" id="ARBA00023237"/>
    </source>
</evidence>
<evidence type="ECO:0000256" key="9">
    <source>
        <dbReference type="ARBA" id="ARBA00033063"/>
    </source>
</evidence>
<evidence type="ECO:0000256" key="3">
    <source>
        <dbReference type="ARBA" id="ARBA00015419"/>
    </source>
</evidence>
<evidence type="ECO:0000256" key="1">
    <source>
        <dbReference type="ARBA" id="ARBA00004442"/>
    </source>
</evidence>
<evidence type="ECO:0000259" key="12">
    <source>
        <dbReference type="Pfam" id="PF01103"/>
    </source>
</evidence>
<name>A0ABQ2YCK1_9GAMM</name>
<evidence type="ECO:0000256" key="5">
    <source>
        <dbReference type="ARBA" id="ARBA00022692"/>
    </source>
</evidence>
<comment type="subcellular location">
    <subcellularLocation>
        <location evidence="1">Cell outer membrane</location>
    </subcellularLocation>
</comment>
<keyword evidence="6 11" id="KW-0732">Signal</keyword>
<comment type="subunit">
    <text evidence="10">Interacts with TamB to form the translocation and assembly module (TAM).</text>
</comment>
<keyword evidence="7" id="KW-0472">Membrane</keyword>
<dbReference type="EMBL" id="BMXS01000001">
    <property type="protein sequence ID" value="GGX79144.1"/>
    <property type="molecule type" value="Genomic_DNA"/>
</dbReference>
<dbReference type="Pfam" id="PF01103">
    <property type="entry name" value="Omp85"/>
    <property type="match status" value="1"/>
</dbReference>
<dbReference type="InterPro" id="IPR035243">
    <property type="entry name" value="TamA_POTRA_Dom_1"/>
</dbReference>
<keyword evidence="5" id="KW-0812">Transmembrane</keyword>
<feature type="domain" description="POTRA" evidence="13">
    <location>
        <begin position="187"/>
        <end position="243"/>
    </location>
</feature>
<evidence type="ECO:0000313" key="16">
    <source>
        <dbReference type="Proteomes" id="UP000653056"/>
    </source>
</evidence>
<dbReference type="Pfam" id="PF07244">
    <property type="entry name" value="POTRA"/>
    <property type="match status" value="1"/>
</dbReference>
<dbReference type="Pfam" id="PF17243">
    <property type="entry name" value="POTRA_TamA_1"/>
    <property type="match status" value="1"/>
</dbReference>
<keyword evidence="16" id="KW-1185">Reference proteome</keyword>